<dbReference type="Proteomes" id="UP000261420">
    <property type="component" value="Unplaced"/>
</dbReference>
<comment type="subcellular location">
    <subcellularLocation>
        <location evidence="1">Cytoplasm</location>
    </subcellularLocation>
</comment>
<feature type="compositionally biased region" description="Basic and acidic residues" evidence="4">
    <location>
        <begin position="542"/>
        <end position="551"/>
    </location>
</feature>
<dbReference type="SUPFAM" id="SSF56024">
    <property type="entry name" value="Phospholipase D/nuclease"/>
    <property type="match status" value="1"/>
</dbReference>
<dbReference type="PANTHER" id="PTHR16181">
    <property type="entry name" value="PROTEIN FAM83A-RELATED"/>
    <property type="match status" value="1"/>
</dbReference>
<dbReference type="AlphaFoldDB" id="A0A3B4UZR8"/>
<keyword evidence="3" id="KW-0963">Cytoplasm</keyword>
<evidence type="ECO:0000313" key="6">
    <source>
        <dbReference type="Ensembl" id="ENSSDUP00000023335.1"/>
    </source>
</evidence>
<accession>A0A3B4UZR8</accession>
<feature type="region of interest" description="Disordered" evidence="4">
    <location>
        <begin position="695"/>
        <end position="741"/>
    </location>
</feature>
<evidence type="ECO:0000256" key="3">
    <source>
        <dbReference type="ARBA" id="ARBA00022490"/>
    </source>
</evidence>
<protein>
    <submittedName>
        <fullName evidence="6">Family with sequence similarity 83 member G</fullName>
    </submittedName>
</protein>
<dbReference type="GO" id="GO:0007165">
    <property type="term" value="P:signal transduction"/>
    <property type="evidence" value="ECO:0007669"/>
    <property type="project" value="TreeGrafter"/>
</dbReference>
<proteinExistence type="inferred from homology"/>
<feature type="compositionally biased region" description="Basic and acidic residues" evidence="4">
    <location>
        <begin position="695"/>
        <end position="708"/>
    </location>
</feature>
<dbReference type="GO" id="GO:0005737">
    <property type="term" value="C:cytoplasm"/>
    <property type="evidence" value="ECO:0007669"/>
    <property type="project" value="UniProtKB-SubCell"/>
</dbReference>
<feature type="compositionally biased region" description="Low complexity" evidence="4">
    <location>
        <begin position="350"/>
        <end position="364"/>
    </location>
</feature>
<feature type="compositionally biased region" description="Basic and acidic residues" evidence="4">
    <location>
        <begin position="75"/>
        <end position="84"/>
    </location>
</feature>
<evidence type="ECO:0000256" key="2">
    <source>
        <dbReference type="ARBA" id="ARBA00006937"/>
    </source>
</evidence>
<evidence type="ECO:0000256" key="4">
    <source>
        <dbReference type="SAM" id="MobiDB-lite"/>
    </source>
</evidence>
<feature type="compositionally biased region" description="Basic residues" evidence="4">
    <location>
        <begin position="716"/>
        <end position="726"/>
    </location>
</feature>
<dbReference type="Ensembl" id="ENSSDUT00000023770.1">
    <property type="protein sequence ID" value="ENSSDUP00000023335.1"/>
    <property type="gene ID" value="ENSSDUG00000016973.1"/>
</dbReference>
<feature type="domain" description="Scaffolding anchor of CK1" evidence="5">
    <location>
        <begin position="17"/>
        <end position="298"/>
    </location>
</feature>
<feature type="region of interest" description="Disordered" evidence="4">
    <location>
        <begin position="75"/>
        <end position="106"/>
    </location>
</feature>
<comment type="similarity">
    <text evidence="2">Belongs to the FAM83 family.</text>
</comment>
<feature type="compositionally biased region" description="Polar residues" evidence="4">
    <location>
        <begin position="474"/>
        <end position="486"/>
    </location>
</feature>
<dbReference type="GO" id="GO:0019901">
    <property type="term" value="F:protein kinase binding"/>
    <property type="evidence" value="ECO:0007669"/>
    <property type="project" value="TreeGrafter"/>
</dbReference>
<feature type="region of interest" description="Disordered" evidence="4">
    <location>
        <begin position="452"/>
        <end position="564"/>
    </location>
</feature>
<evidence type="ECO:0000313" key="7">
    <source>
        <dbReference type="Proteomes" id="UP000261420"/>
    </source>
</evidence>
<organism evidence="6 7">
    <name type="scientific">Seriola dumerili</name>
    <name type="common">Greater amberjack</name>
    <name type="synonym">Caranx dumerili</name>
    <dbReference type="NCBI Taxonomy" id="41447"/>
    <lineage>
        <taxon>Eukaryota</taxon>
        <taxon>Metazoa</taxon>
        <taxon>Chordata</taxon>
        <taxon>Craniata</taxon>
        <taxon>Vertebrata</taxon>
        <taxon>Euteleostomi</taxon>
        <taxon>Actinopterygii</taxon>
        <taxon>Neopterygii</taxon>
        <taxon>Teleostei</taxon>
        <taxon>Neoteleostei</taxon>
        <taxon>Acanthomorphata</taxon>
        <taxon>Carangaria</taxon>
        <taxon>Carangiformes</taxon>
        <taxon>Carangidae</taxon>
        <taxon>Seriola</taxon>
    </lineage>
</organism>
<reference evidence="6" key="2">
    <citation type="submission" date="2025-09" db="UniProtKB">
        <authorList>
            <consortium name="Ensembl"/>
        </authorList>
    </citation>
    <scope>IDENTIFICATION</scope>
</reference>
<feature type="compositionally biased region" description="Low complexity" evidence="4">
    <location>
        <begin position="455"/>
        <end position="473"/>
    </location>
</feature>
<dbReference type="InterPro" id="IPR050944">
    <property type="entry name" value="FAM83"/>
</dbReference>
<dbReference type="GeneTree" id="ENSGT00940000157932"/>
<dbReference type="FunFam" id="3.30.870.10:FF:000004">
    <property type="entry name" value="protein FAM83H isoform X2"/>
    <property type="match status" value="1"/>
</dbReference>
<dbReference type="PANTHER" id="PTHR16181:SF29">
    <property type="entry name" value="PROTEIN FAM83A-RELATED"/>
    <property type="match status" value="1"/>
</dbReference>
<feature type="region of interest" description="Disordered" evidence="4">
    <location>
        <begin position="594"/>
        <end position="681"/>
    </location>
</feature>
<sequence length="851" mass="93557">MALSQIQCLDDHHVNLRVSESKPEFFYSEDQRLALEALVTKGRDAFTDYTRKNGVREFLSEPELERIAHTAEAYRPGHEHHQKSETPGPGNITPGSGEEGGDGEVSLQYWPDRSEASVAELDLGWPECISYRGVTRVTVYTQPPTEGHTHIKEVVRKSIASAQKVIAVVMDVFTDVDIFRDLLDAAFKRRVPVYIIIDMAAVPCFLSMCGRADMHRGHLKNVRVRCCGGVEFFTRSAQKVRGSLSQKFLLVDGDRAISGSYSFTWSSSRLDRNLITVITGQAVETFDLQFRDLYLSSRGVSLSKVPLVDEPIPDLIPHTAPAPVSAAVARKLINPKYALVATGTHTSPASSDQNSSNKNSNSQNPTGLKIMKGRLKGVIEEPPIHPGLAHLEKAYLIPYLPTWPEPDPPSDVIGFINIRDEKRANRVHLQRSERFEVSQAIRFSSPLALAAQTEGPASGQAANAAGKAKNPSGNTSTEVCTPVSPTKKQDKEKTHTTLNKGQTDATDSKEAPQQPKTPPAQDTHKTNAHTPKSPTEVTAESQPKDSAKETPEAQTAAPPVPKRRTLHLVIDSVPSEQLDQPLVTLVKMDQLESLDGSSSKKRTGEGRGRITSKNDCRDSCSNEDGSQDSTKVMCDRAANDDPSSASTASEEEFYDSQQEPSDLLTNGVTTGSGHGHRQGDGVNMMARLSQSMLDLREPSQPEDSKDLIRQSQQLRRQGHPSPHRHIGQLFQTSRSPGREARLRGPKVIIAKPGSYHRPTRAAGPVIGGHRYWQGQMLQPDSAQLRTDTRSSRSPRRHSPGYRKMDHALPHPPDNSSGLLGVSFSKVNNFRHLRARGGMTQKKAFQNNKATR</sequence>
<evidence type="ECO:0000259" key="5">
    <source>
        <dbReference type="Pfam" id="PF07894"/>
    </source>
</evidence>
<feature type="compositionally biased region" description="Polar residues" evidence="4">
    <location>
        <begin position="528"/>
        <end position="541"/>
    </location>
</feature>
<name>A0A3B4UZR8_SERDU</name>
<keyword evidence="7" id="KW-1185">Reference proteome</keyword>
<feature type="compositionally biased region" description="Basic and acidic residues" evidence="4">
    <location>
        <begin position="602"/>
        <end position="620"/>
    </location>
</feature>
<evidence type="ECO:0000256" key="1">
    <source>
        <dbReference type="ARBA" id="ARBA00004496"/>
    </source>
</evidence>
<dbReference type="Gene3D" id="3.30.870.10">
    <property type="entry name" value="Endonuclease Chain A"/>
    <property type="match status" value="1"/>
</dbReference>
<feature type="compositionally biased region" description="Polar residues" evidence="4">
    <location>
        <begin position="496"/>
        <end position="505"/>
    </location>
</feature>
<feature type="region of interest" description="Disordered" evidence="4">
    <location>
        <begin position="343"/>
        <end position="368"/>
    </location>
</feature>
<dbReference type="Pfam" id="PF07894">
    <property type="entry name" value="SACK1"/>
    <property type="match status" value="1"/>
</dbReference>
<feature type="compositionally biased region" description="Polar residues" evidence="4">
    <location>
        <begin position="655"/>
        <end position="671"/>
    </location>
</feature>
<feature type="region of interest" description="Disordered" evidence="4">
    <location>
        <begin position="779"/>
        <end position="819"/>
    </location>
</feature>
<dbReference type="InterPro" id="IPR012461">
    <property type="entry name" value="SACK1"/>
</dbReference>
<dbReference type="OMA" id="ADMHRGH"/>
<reference evidence="6" key="1">
    <citation type="submission" date="2025-08" db="UniProtKB">
        <authorList>
            <consortium name="Ensembl"/>
        </authorList>
    </citation>
    <scope>IDENTIFICATION</scope>
</reference>